<evidence type="ECO:0000256" key="1">
    <source>
        <dbReference type="ARBA" id="ARBA00037999"/>
    </source>
</evidence>
<dbReference type="EMBL" id="WISR01000244">
    <property type="protein sequence ID" value="MQW36846.1"/>
    <property type="molecule type" value="Genomic_DNA"/>
</dbReference>
<dbReference type="SUPFAM" id="SSF53383">
    <property type="entry name" value="PLP-dependent transferases"/>
    <property type="match status" value="1"/>
</dbReference>
<comment type="caution">
    <text evidence="3">The sequence shown here is derived from an EMBL/GenBank/DDBJ whole genome shotgun (WGS) entry which is preliminary data.</text>
</comment>
<accession>A0AAW9TWS2</accession>
<name>A0AAW9TWS2_RHIML</name>
<gene>
    <name evidence="3" type="ORF">GHK53_29835</name>
</gene>
<feature type="transmembrane region" description="Helical" evidence="2">
    <location>
        <begin position="79"/>
        <end position="97"/>
    </location>
</feature>
<keyword evidence="2" id="KW-0472">Membrane</keyword>
<evidence type="ECO:0000313" key="3">
    <source>
        <dbReference type="EMBL" id="MQW36846.1"/>
    </source>
</evidence>
<dbReference type="Pfam" id="PF01041">
    <property type="entry name" value="DegT_DnrJ_EryC1"/>
    <property type="match status" value="1"/>
</dbReference>
<sequence>MHPWPALTRTAYEDVAACICSGELSRSGLGIINAFERRREEWIGGGYVVSASSGTAALTVALIALGIQPGDVVLLPSYTWAATALAPLLIGAIPRFVDIDPNSYNISPTALAAAITPAVKAIIVVHMHGISCDMDEIICHAREQGIAVIENCAQAHGALYNGQTCWASVRHRLLQHAKS</sequence>
<dbReference type="GO" id="GO:0030170">
    <property type="term" value="F:pyridoxal phosphate binding"/>
    <property type="evidence" value="ECO:0007669"/>
    <property type="project" value="TreeGrafter"/>
</dbReference>
<dbReference type="Gene3D" id="3.40.640.10">
    <property type="entry name" value="Type I PLP-dependent aspartate aminotransferase-like (Major domain)"/>
    <property type="match status" value="1"/>
</dbReference>
<keyword evidence="3" id="KW-0032">Aminotransferase</keyword>
<dbReference type="GO" id="GO:0000271">
    <property type="term" value="P:polysaccharide biosynthetic process"/>
    <property type="evidence" value="ECO:0007669"/>
    <property type="project" value="TreeGrafter"/>
</dbReference>
<dbReference type="InterPro" id="IPR015421">
    <property type="entry name" value="PyrdxlP-dep_Trfase_major"/>
</dbReference>
<dbReference type="AlphaFoldDB" id="A0AAW9TWS2"/>
<dbReference type="InterPro" id="IPR015424">
    <property type="entry name" value="PyrdxlP-dep_Trfase"/>
</dbReference>
<dbReference type="PANTHER" id="PTHR30244">
    <property type="entry name" value="TRANSAMINASE"/>
    <property type="match status" value="1"/>
</dbReference>
<dbReference type="GO" id="GO:0008483">
    <property type="term" value="F:transaminase activity"/>
    <property type="evidence" value="ECO:0007669"/>
    <property type="project" value="UniProtKB-KW"/>
</dbReference>
<evidence type="ECO:0000256" key="2">
    <source>
        <dbReference type="SAM" id="Phobius"/>
    </source>
</evidence>
<keyword evidence="3" id="KW-0808">Transferase</keyword>
<evidence type="ECO:0000313" key="4">
    <source>
        <dbReference type="Proteomes" id="UP000429484"/>
    </source>
</evidence>
<reference evidence="3 4" key="1">
    <citation type="journal article" date="2013" name="Genome Biol.">
        <title>Comparative genomics of the core and accessory genomes of 48 Sinorhizobium strains comprising five genospecies.</title>
        <authorList>
            <person name="Sugawara M."/>
            <person name="Epstein B."/>
            <person name="Badgley B.D."/>
            <person name="Unno T."/>
            <person name="Xu L."/>
            <person name="Reese J."/>
            <person name="Gyaneshwar P."/>
            <person name="Denny R."/>
            <person name="Mudge J."/>
            <person name="Bharti A.K."/>
            <person name="Farmer A.D."/>
            <person name="May G.D."/>
            <person name="Woodward J.E."/>
            <person name="Medigue C."/>
            <person name="Vallenet D."/>
            <person name="Lajus A."/>
            <person name="Rouy Z."/>
            <person name="Martinez-Vaz B."/>
            <person name="Tiffin P."/>
            <person name="Young N.D."/>
            <person name="Sadowsky M.J."/>
        </authorList>
    </citation>
    <scope>NUCLEOTIDE SEQUENCE [LARGE SCALE GENOMIC DNA]</scope>
    <source>
        <strain evidence="3 4">N6B1</strain>
    </source>
</reference>
<dbReference type="PANTHER" id="PTHR30244:SF34">
    <property type="entry name" value="DTDP-4-AMINO-4,6-DIDEOXYGALACTOSE TRANSAMINASE"/>
    <property type="match status" value="1"/>
</dbReference>
<dbReference type="InterPro" id="IPR000653">
    <property type="entry name" value="DegT/StrS_aminotransferase"/>
</dbReference>
<feature type="transmembrane region" description="Helical" evidence="2">
    <location>
        <begin position="47"/>
        <end position="67"/>
    </location>
</feature>
<dbReference type="Proteomes" id="UP000429484">
    <property type="component" value="Unassembled WGS sequence"/>
</dbReference>
<keyword evidence="2" id="KW-0812">Transmembrane</keyword>
<proteinExistence type="inferred from homology"/>
<dbReference type="RefSeq" id="WP_127633868.1">
    <property type="nucleotide sequence ID" value="NZ_RPLC01000209.1"/>
</dbReference>
<organism evidence="3 4">
    <name type="scientific">Rhizobium meliloti</name>
    <name type="common">Ensifer meliloti</name>
    <name type="synonym">Sinorhizobium meliloti</name>
    <dbReference type="NCBI Taxonomy" id="382"/>
    <lineage>
        <taxon>Bacteria</taxon>
        <taxon>Pseudomonadati</taxon>
        <taxon>Pseudomonadota</taxon>
        <taxon>Alphaproteobacteria</taxon>
        <taxon>Hyphomicrobiales</taxon>
        <taxon>Rhizobiaceae</taxon>
        <taxon>Sinorhizobium/Ensifer group</taxon>
        <taxon>Sinorhizobium</taxon>
    </lineage>
</organism>
<keyword evidence="2" id="KW-1133">Transmembrane helix</keyword>
<protein>
    <submittedName>
        <fullName evidence="3">Aminotransferase class I/II-fold pyridoxal phosphate-dependent enzyme</fullName>
    </submittedName>
</protein>
<comment type="similarity">
    <text evidence="1">Belongs to the DegT/DnrJ/EryC1 family.</text>
</comment>